<keyword evidence="2" id="KW-1185">Reference proteome</keyword>
<evidence type="ECO:0000313" key="1">
    <source>
        <dbReference type="EMBL" id="KZV58047.1"/>
    </source>
</evidence>
<sequence>METIEPVVMETTEIETDETESRIDVSSITNYDEIINFKVLSNEEGPLVETEKEKEKEKEKATWKETTVKGKQVEKINDSKDTESLIKVLELTKPTLSDEESMSIDDILKQIPEDMLLPSVLAEEPTKIRFGHGIQIKEVNWYKASLPHILANDKGKEPLVEEIKVKGNPAKEMFR</sequence>
<dbReference type="Proteomes" id="UP000250235">
    <property type="component" value="Unassembled WGS sequence"/>
</dbReference>
<name>A0A2Z7DDI4_9LAMI</name>
<protein>
    <submittedName>
        <fullName evidence="1">Uncharacterized protein</fullName>
    </submittedName>
</protein>
<proteinExistence type="predicted"/>
<evidence type="ECO:0000313" key="2">
    <source>
        <dbReference type="Proteomes" id="UP000250235"/>
    </source>
</evidence>
<accession>A0A2Z7DDI4</accession>
<gene>
    <name evidence="1" type="ORF">F511_38552</name>
</gene>
<reference evidence="1 2" key="1">
    <citation type="journal article" date="2015" name="Proc. Natl. Acad. Sci. U.S.A.">
        <title>The resurrection genome of Boea hygrometrica: A blueprint for survival of dehydration.</title>
        <authorList>
            <person name="Xiao L."/>
            <person name="Yang G."/>
            <person name="Zhang L."/>
            <person name="Yang X."/>
            <person name="Zhao S."/>
            <person name="Ji Z."/>
            <person name="Zhou Q."/>
            <person name="Hu M."/>
            <person name="Wang Y."/>
            <person name="Chen M."/>
            <person name="Xu Y."/>
            <person name="Jin H."/>
            <person name="Xiao X."/>
            <person name="Hu G."/>
            <person name="Bao F."/>
            <person name="Hu Y."/>
            <person name="Wan P."/>
            <person name="Li L."/>
            <person name="Deng X."/>
            <person name="Kuang T."/>
            <person name="Xiang C."/>
            <person name="Zhu J.K."/>
            <person name="Oliver M.J."/>
            <person name="He Y."/>
        </authorList>
    </citation>
    <scope>NUCLEOTIDE SEQUENCE [LARGE SCALE GENOMIC DNA]</scope>
    <source>
        <strain evidence="2">cv. XS01</strain>
    </source>
</reference>
<dbReference type="AlphaFoldDB" id="A0A2Z7DDI4"/>
<dbReference type="EMBL" id="KQ986910">
    <property type="protein sequence ID" value="KZV58047.1"/>
    <property type="molecule type" value="Genomic_DNA"/>
</dbReference>
<organism evidence="1 2">
    <name type="scientific">Dorcoceras hygrometricum</name>
    <dbReference type="NCBI Taxonomy" id="472368"/>
    <lineage>
        <taxon>Eukaryota</taxon>
        <taxon>Viridiplantae</taxon>
        <taxon>Streptophyta</taxon>
        <taxon>Embryophyta</taxon>
        <taxon>Tracheophyta</taxon>
        <taxon>Spermatophyta</taxon>
        <taxon>Magnoliopsida</taxon>
        <taxon>eudicotyledons</taxon>
        <taxon>Gunneridae</taxon>
        <taxon>Pentapetalae</taxon>
        <taxon>asterids</taxon>
        <taxon>lamiids</taxon>
        <taxon>Lamiales</taxon>
        <taxon>Gesneriaceae</taxon>
        <taxon>Didymocarpoideae</taxon>
        <taxon>Trichosporeae</taxon>
        <taxon>Loxocarpinae</taxon>
        <taxon>Dorcoceras</taxon>
    </lineage>
</organism>